<feature type="active site" description="Nucleophile" evidence="18">
    <location>
        <position position="180"/>
    </location>
</feature>
<evidence type="ECO:0000256" key="7">
    <source>
        <dbReference type="ARBA" id="ARBA00023242"/>
    </source>
</evidence>
<protein>
    <recommendedName>
        <fullName evidence="13">Pseudouridylate synthase 1 homolog</fullName>
        <ecNumber evidence="12">5.4.99.12</ecNumber>
    </recommendedName>
    <alternativeName>
        <fullName evidence="14">tRNA pseudouridine synthase 1</fullName>
    </alternativeName>
    <alternativeName>
        <fullName evidence="17">tRNA pseudouridine(38-40) synthase</fullName>
    </alternativeName>
    <alternativeName>
        <fullName evidence="15">tRNA pseudouridylate synthase I</fullName>
    </alternativeName>
    <alternativeName>
        <fullName evidence="16">tRNA-uridine isomerase I</fullName>
    </alternativeName>
</protein>
<dbReference type="InterPro" id="IPR020103">
    <property type="entry name" value="PsdUridine_synth_cat_dom_sf"/>
</dbReference>
<dbReference type="EMBL" id="JARKIK010000080">
    <property type="protein sequence ID" value="KAK8726038.1"/>
    <property type="molecule type" value="Genomic_DNA"/>
</dbReference>
<feature type="region of interest" description="Disordered" evidence="20">
    <location>
        <begin position="461"/>
        <end position="497"/>
    </location>
</feature>
<evidence type="ECO:0000256" key="4">
    <source>
        <dbReference type="ARBA" id="ARBA00022664"/>
    </source>
</evidence>
<comment type="catalytic activity">
    <reaction evidence="9">
        <text>uridine(38/39/40) in tRNA = pseudouridine(38/39/40) in tRNA</text>
        <dbReference type="Rhea" id="RHEA:22376"/>
        <dbReference type="Rhea" id="RHEA-COMP:10085"/>
        <dbReference type="Rhea" id="RHEA-COMP:10087"/>
        <dbReference type="ChEBI" id="CHEBI:65314"/>
        <dbReference type="ChEBI" id="CHEBI:65315"/>
        <dbReference type="EC" id="5.4.99.12"/>
    </reaction>
</comment>
<dbReference type="FunFam" id="3.30.70.660:FF:000002">
    <property type="entry name" value="tRNA pseudouridine synthase"/>
    <property type="match status" value="1"/>
</dbReference>
<feature type="compositionally biased region" description="Basic and acidic residues" evidence="20">
    <location>
        <begin position="463"/>
        <end position="475"/>
    </location>
</feature>
<evidence type="ECO:0000256" key="10">
    <source>
        <dbReference type="ARBA" id="ARBA00053709"/>
    </source>
</evidence>
<dbReference type="EC" id="5.4.99.12" evidence="12"/>
<evidence type="ECO:0000313" key="23">
    <source>
        <dbReference type="Proteomes" id="UP001445076"/>
    </source>
</evidence>
<comment type="function">
    <text evidence="10">Pseudouridylate synthase that catalyzes pseudouridylation of tRNAs and mRNAs. Acts on positions 27/28 in the anticodon stem and also positions 34 and 36 in the anticodon of an intron containing tRNA. Also catalyzes pseudouridylation of mRNAs: mediates pseudouridylation of mRNAs with the consensus sequence 5'-UGUAG-3'. Acts as a regulator of pre-mRNA splicing by mediating pseudouridylation of pre-mRNAs at locations associated with alternatively spliced regions. Pseudouridylation of pre-mRNAs near splice sites directly regulates mRNA splicing and mRNA 3'-end processing. Involved in regulation of nuclear receptor activity through pseudouridylation of SRA1 mRNA.</text>
</comment>
<reference evidence="22 23" key="1">
    <citation type="journal article" date="2024" name="BMC Genomics">
        <title>Genome assembly of redclaw crayfish (Cherax quadricarinatus) provides insights into its immune adaptation and hypoxia tolerance.</title>
        <authorList>
            <person name="Liu Z."/>
            <person name="Zheng J."/>
            <person name="Li H."/>
            <person name="Fang K."/>
            <person name="Wang S."/>
            <person name="He J."/>
            <person name="Zhou D."/>
            <person name="Weng S."/>
            <person name="Chi M."/>
            <person name="Gu Z."/>
            <person name="He J."/>
            <person name="Li F."/>
            <person name="Wang M."/>
        </authorList>
    </citation>
    <scope>NUCLEOTIDE SEQUENCE [LARGE SCALE GENOMIC DNA]</scope>
    <source>
        <strain evidence="22">ZL_2023a</strain>
    </source>
</reference>
<evidence type="ECO:0000256" key="3">
    <source>
        <dbReference type="ARBA" id="ARBA00009375"/>
    </source>
</evidence>
<organism evidence="22 23">
    <name type="scientific">Cherax quadricarinatus</name>
    <name type="common">Australian red claw crayfish</name>
    <dbReference type="NCBI Taxonomy" id="27406"/>
    <lineage>
        <taxon>Eukaryota</taxon>
        <taxon>Metazoa</taxon>
        <taxon>Ecdysozoa</taxon>
        <taxon>Arthropoda</taxon>
        <taxon>Crustacea</taxon>
        <taxon>Multicrustacea</taxon>
        <taxon>Malacostraca</taxon>
        <taxon>Eumalacostraca</taxon>
        <taxon>Eucarida</taxon>
        <taxon>Decapoda</taxon>
        <taxon>Pleocyemata</taxon>
        <taxon>Astacidea</taxon>
        <taxon>Parastacoidea</taxon>
        <taxon>Parastacidae</taxon>
        <taxon>Cherax</taxon>
    </lineage>
</organism>
<evidence type="ECO:0000256" key="20">
    <source>
        <dbReference type="SAM" id="MobiDB-lite"/>
    </source>
</evidence>
<dbReference type="Proteomes" id="UP001445076">
    <property type="component" value="Unassembled WGS sequence"/>
</dbReference>
<dbReference type="InterPro" id="IPR020094">
    <property type="entry name" value="TruA/RsuA/RluB/E/F_N"/>
</dbReference>
<feature type="binding site" evidence="19">
    <location>
        <position position="236"/>
    </location>
    <ligand>
        <name>substrate</name>
    </ligand>
</feature>
<keyword evidence="7" id="KW-0539">Nucleus</keyword>
<evidence type="ECO:0000256" key="12">
    <source>
        <dbReference type="ARBA" id="ARBA00066509"/>
    </source>
</evidence>
<keyword evidence="4" id="KW-0507">mRNA processing</keyword>
<feature type="region of interest" description="Disordered" evidence="20">
    <location>
        <begin position="68"/>
        <end position="116"/>
    </location>
</feature>
<dbReference type="Gene3D" id="3.30.70.580">
    <property type="entry name" value="Pseudouridine synthase I, catalytic domain, N-terminal subdomain"/>
    <property type="match status" value="1"/>
</dbReference>
<dbReference type="InterPro" id="IPR001406">
    <property type="entry name" value="PsdUridine_synth_TruA"/>
</dbReference>
<evidence type="ECO:0000256" key="15">
    <source>
        <dbReference type="ARBA" id="ARBA00079087"/>
    </source>
</evidence>
<dbReference type="NCBIfam" id="TIGR00071">
    <property type="entry name" value="hisT_truA"/>
    <property type="match status" value="1"/>
</dbReference>
<sequence length="556" mass="62749">PKVGVGSMVEEAGYPDSPEEHQHMAARGLFRYNKVLKFVCPATNWVCQVYFLLAARACVQFLPFSSMASSQDSHGDVEAISHGGSMKRATEPESTEAQVKRIHLDGTSEADGGETARRKRRKYALLLSYSGKGYLGMQRNPGYRTIEDDLLTAMLRADLITDEGCTCPQIFHFQRAARTDKGVSAARQVISLKLPEDVPDMVSAINKHLCSQIRVMAVRRTTKSFNCKSWCDSRTYSYMCPSFAFAPRTEIMNEDYRITPEVLQQLRTTLDLYKGTHNFHNFTARKKAQDASANRYIMDIDCGEPFERDGLEWLIIKIKGQSFMLHQIRKMIGLTMAISQGLSSVDIITRAWGKDRVDVPIAPGLGLVLEEPHYDKYNKRYGTDGIHEPLNWEEAAQKIQEFRKKYIDSSIVNTEIKEKPMLKWLATLPLHKFNISEASSGNDHLDNSNATPPRLQAAVKLGKYRDMENHDRGSDDDAEDEDEGDLDQYRVVPVNKPAEDESKKIKLLYENGTDNVLVNVENGVERENENTNKTGKVLDGEENIANKEKVYTQSSG</sequence>
<evidence type="ECO:0000259" key="21">
    <source>
        <dbReference type="Pfam" id="PF01416"/>
    </source>
</evidence>
<evidence type="ECO:0000256" key="1">
    <source>
        <dbReference type="ARBA" id="ARBA00001166"/>
    </source>
</evidence>
<dbReference type="InterPro" id="IPR020095">
    <property type="entry name" value="PsdUridine_synth_TruA_C"/>
</dbReference>
<dbReference type="GO" id="GO:0005634">
    <property type="term" value="C:nucleus"/>
    <property type="evidence" value="ECO:0007669"/>
    <property type="project" value="UniProtKB-SubCell"/>
</dbReference>
<dbReference type="InterPro" id="IPR020097">
    <property type="entry name" value="PsdUridine_synth_TruA_a/b_dom"/>
</dbReference>
<dbReference type="PANTHER" id="PTHR11142">
    <property type="entry name" value="PSEUDOURIDYLATE SYNTHASE"/>
    <property type="match status" value="1"/>
</dbReference>
<feature type="domain" description="Pseudouridine synthase I TruA alpha/beta" evidence="21">
    <location>
        <begin position="272"/>
        <end position="375"/>
    </location>
</feature>
<comment type="similarity">
    <text evidence="3">Belongs to the tRNA pseudouridine synthase TruA family.</text>
</comment>
<evidence type="ECO:0000256" key="16">
    <source>
        <dbReference type="ARBA" id="ARBA00080849"/>
    </source>
</evidence>
<dbReference type="Pfam" id="PF01416">
    <property type="entry name" value="PseudoU_synth_1"/>
    <property type="match status" value="1"/>
</dbReference>
<evidence type="ECO:0000256" key="9">
    <source>
        <dbReference type="ARBA" id="ARBA00052184"/>
    </source>
</evidence>
<name>A0AAW0WE71_CHEQU</name>
<evidence type="ECO:0000256" key="14">
    <source>
        <dbReference type="ARBA" id="ARBA00075153"/>
    </source>
</evidence>
<keyword evidence="23" id="KW-1185">Reference proteome</keyword>
<comment type="subcellular location">
    <subcellularLocation>
        <location evidence="2">Nucleus</location>
    </subcellularLocation>
</comment>
<dbReference type="GO" id="GO:0160147">
    <property type="term" value="F:tRNA pseudouridine(38-40) synthase activity"/>
    <property type="evidence" value="ECO:0007669"/>
    <property type="project" value="UniProtKB-EC"/>
</dbReference>
<dbReference type="AlphaFoldDB" id="A0AAW0WE71"/>
<gene>
    <name evidence="22" type="ORF">OTU49_010352</name>
</gene>
<accession>A0AAW0WE71</accession>
<evidence type="ECO:0000256" key="19">
    <source>
        <dbReference type="PIRSR" id="PIRSR641708-2"/>
    </source>
</evidence>
<dbReference type="GO" id="GO:0006397">
    <property type="term" value="P:mRNA processing"/>
    <property type="evidence" value="ECO:0007669"/>
    <property type="project" value="UniProtKB-KW"/>
</dbReference>
<dbReference type="FunFam" id="3.30.70.580:FF:000002">
    <property type="entry name" value="tRNA pseudouridine synthase"/>
    <property type="match status" value="1"/>
</dbReference>
<dbReference type="CDD" id="cd02568">
    <property type="entry name" value="PseudoU_synth_PUS1_PUS2"/>
    <property type="match status" value="1"/>
</dbReference>
<comment type="catalytic activity">
    <reaction evidence="8">
        <text>a uridine in tRNA = a pseudouridine in tRNA</text>
        <dbReference type="Rhea" id="RHEA:54572"/>
        <dbReference type="Rhea" id="RHEA-COMP:13339"/>
        <dbReference type="Rhea" id="RHEA-COMP:13934"/>
        <dbReference type="ChEBI" id="CHEBI:65314"/>
        <dbReference type="ChEBI" id="CHEBI:65315"/>
    </reaction>
</comment>
<dbReference type="GO" id="GO:0031119">
    <property type="term" value="P:tRNA pseudouridine synthesis"/>
    <property type="evidence" value="ECO:0007669"/>
    <property type="project" value="InterPro"/>
</dbReference>
<dbReference type="GO" id="GO:1990481">
    <property type="term" value="P:mRNA pseudouridine synthesis"/>
    <property type="evidence" value="ECO:0007669"/>
    <property type="project" value="TreeGrafter"/>
</dbReference>
<evidence type="ECO:0000256" key="8">
    <source>
        <dbReference type="ARBA" id="ARBA00036943"/>
    </source>
</evidence>
<comment type="subunit">
    <text evidence="11">Monomer. Forms a complex with RARG and the SRA1 RNA in the nucleus.</text>
</comment>
<evidence type="ECO:0000256" key="6">
    <source>
        <dbReference type="ARBA" id="ARBA00023235"/>
    </source>
</evidence>
<dbReference type="SUPFAM" id="SSF55120">
    <property type="entry name" value="Pseudouridine synthase"/>
    <property type="match status" value="1"/>
</dbReference>
<keyword evidence="5" id="KW-0819">tRNA processing</keyword>
<comment type="caution">
    <text evidence="22">The sequence shown here is derived from an EMBL/GenBank/DDBJ whole genome shotgun (WGS) entry which is preliminary data.</text>
</comment>
<comment type="catalytic activity">
    <reaction evidence="1">
        <text>a uridine in mRNA = a pseudouridine in mRNA</text>
        <dbReference type="Rhea" id="RHEA:56644"/>
        <dbReference type="Rhea" id="RHEA-COMP:14658"/>
        <dbReference type="Rhea" id="RHEA-COMP:14659"/>
        <dbReference type="ChEBI" id="CHEBI:65314"/>
        <dbReference type="ChEBI" id="CHEBI:65315"/>
    </reaction>
</comment>
<feature type="non-terminal residue" evidence="22">
    <location>
        <position position="1"/>
    </location>
</feature>
<evidence type="ECO:0000256" key="13">
    <source>
        <dbReference type="ARBA" id="ARBA00068582"/>
    </source>
</evidence>
<evidence type="ECO:0000256" key="5">
    <source>
        <dbReference type="ARBA" id="ARBA00022694"/>
    </source>
</evidence>
<dbReference type="Gene3D" id="3.30.70.660">
    <property type="entry name" value="Pseudouridine synthase I, catalytic domain, C-terminal subdomain"/>
    <property type="match status" value="1"/>
</dbReference>
<feature type="compositionally biased region" description="Acidic residues" evidence="20">
    <location>
        <begin position="476"/>
        <end position="486"/>
    </location>
</feature>
<dbReference type="PANTHER" id="PTHR11142:SF4">
    <property type="entry name" value="PSEUDOURIDYLATE SYNTHASE 1 HOMOLOG"/>
    <property type="match status" value="1"/>
</dbReference>
<keyword evidence="6" id="KW-0413">Isomerase</keyword>
<evidence type="ECO:0000313" key="22">
    <source>
        <dbReference type="EMBL" id="KAK8726038.1"/>
    </source>
</evidence>
<evidence type="ECO:0000256" key="17">
    <source>
        <dbReference type="ARBA" id="ARBA00081344"/>
    </source>
</evidence>
<dbReference type="GO" id="GO:0003723">
    <property type="term" value="F:RNA binding"/>
    <property type="evidence" value="ECO:0007669"/>
    <property type="project" value="InterPro"/>
</dbReference>
<evidence type="ECO:0000256" key="2">
    <source>
        <dbReference type="ARBA" id="ARBA00004123"/>
    </source>
</evidence>
<proteinExistence type="inferred from homology"/>
<dbReference type="InterPro" id="IPR041708">
    <property type="entry name" value="PUS1/PUS2-like"/>
</dbReference>
<evidence type="ECO:0000256" key="18">
    <source>
        <dbReference type="PIRSR" id="PIRSR641708-1"/>
    </source>
</evidence>
<evidence type="ECO:0000256" key="11">
    <source>
        <dbReference type="ARBA" id="ARBA00064589"/>
    </source>
</evidence>